<keyword evidence="2" id="KW-0813">Transport</keyword>
<dbReference type="STRING" id="46177.SAMN05660976_06864"/>
<feature type="signal peptide" evidence="1">
    <location>
        <begin position="1"/>
        <end position="29"/>
    </location>
</feature>
<keyword evidence="1" id="KW-0732">Signal</keyword>
<dbReference type="EMBL" id="FOBF01000022">
    <property type="protein sequence ID" value="SEN12801.1"/>
    <property type="molecule type" value="Genomic_DNA"/>
</dbReference>
<dbReference type="RefSeq" id="WP_091104667.1">
    <property type="nucleotide sequence ID" value="NZ_FOBF01000022.1"/>
</dbReference>
<feature type="chain" id="PRO_5038990205" evidence="1">
    <location>
        <begin position="30"/>
        <end position="429"/>
    </location>
</feature>
<proteinExistence type="predicted"/>
<dbReference type="InterPro" id="IPR050490">
    <property type="entry name" value="Bact_solute-bd_prot1"/>
</dbReference>
<dbReference type="PANTHER" id="PTHR43649:SF30">
    <property type="entry name" value="ABC TRANSPORTER SUBSTRATE-BINDING PROTEIN"/>
    <property type="match status" value="1"/>
</dbReference>
<dbReference type="SUPFAM" id="SSF53850">
    <property type="entry name" value="Periplasmic binding protein-like II"/>
    <property type="match status" value="1"/>
</dbReference>
<gene>
    <name evidence="2" type="ORF">SAMN05660976_06864</name>
</gene>
<keyword evidence="2" id="KW-0762">Sugar transport</keyword>
<dbReference type="PANTHER" id="PTHR43649">
    <property type="entry name" value="ARABINOSE-BINDING PROTEIN-RELATED"/>
    <property type="match status" value="1"/>
</dbReference>
<keyword evidence="3" id="KW-1185">Reference proteome</keyword>
<accession>A0A1H8DZQ6</accession>
<reference evidence="2 3" key="1">
    <citation type="submission" date="2016-10" db="EMBL/GenBank/DDBJ databases">
        <authorList>
            <person name="de Groot N.N."/>
        </authorList>
    </citation>
    <scope>NUCLEOTIDE SEQUENCE [LARGE SCALE GENOMIC DNA]</scope>
    <source>
        <strain evidence="2 3">DSM 43357</strain>
    </source>
</reference>
<sequence length="429" mass="45458">MSSGKKMWSARVGGALLSAALLATTAACGGGSGDSADGKVKLRFSYWGSDSRQKLTEQVIKKFEEKNPTIDVEGEFSDWSSYYESLSTKVAGGDAPDVMTIEIKGLREYAGRGILADLAGKVATSDLDAKVLGTGALDGKQYAVPSGANAFALVANTAAVEKAGQKAPDDATWTWDDYLGLAAKITEGSGGKVYGTQYTFNSAYLTIFAAQRGEKFFDGNKIGVTPETLKAWWGNFQKLIQTKGSPDAAKSAEVDANSPDQSLLGTGTAAFGMWWSNQLGTLSKASGQELTLYRLPKAKGATTSGMFLQPAMYYTTSAKTEHAAEAAKFIDFLVNDPDAGAILLSDRGLPVNSKVLEAVKSKLPPADVKTLEFMDKIRPELVDAVVPPKGASGVEDILKRYSEEVLFGRMTPDDAAQKFLTEANAAIAG</sequence>
<evidence type="ECO:0000313" key="3">
    <source>
        <dbReference type="Proteomes" id="UP000198953"/>
    </source>
</evidence>
<name>A0A1H8DZQ6_9ACTN</name>
<organism evidence="2 3">
    <name type="scientific">Nonomuraea pusilla</name>
    <dbReference type="NCBI Taxonomy" id="46177"/>
    <lineage>
        <taxon>Bacteria</taxon>
        <taxon>Bacillati</taxon>
        <taxon>Actinomycetota</taxon>
        <taxon>Actinomycetes</taxon>
        <taxon>Streptosporangiales</taxon>
        <taxon>Streptosporangiaceae</taxon>
        <taxon>Nonomuraea</taxon>
    </lineage>
</organism>
<evidence type="ECO:0000313" key="2">
    <source>
        <dbReference type="EMBL" id="SEN12801.1"/>
    </source>
</evidence>
<dbReference type="PROSITE" id="PS51257">
    <property type="entry name" value="PROKAR_LIPOPROTEIN"/>
    <property type="match status" value="1"/>
</dbReference>
<dbReference type="Gene3D" id="3.40.190.10">
    <property type="entry name" value="Periplasmic binding protein-like II"/>
    <property type="match status" value="2"/>
</dbReference>
<dbReference type="Proteomes" id="UP000198953">
    <property type="component" value="Unassembled WGS sequence"/>
</dbReference>
<protein>
    <submittedName>
        <fullName evidence="2">Multiple sugar transport system substrate-binding protein</fullName>
    </submittedName>
</protein>
<dbReference type="InterPro" id="IPR006059">
    <property type="entry name" value="SBP"/>
</dbReference>
<evidence type="ECO:0000256" key="1">
    <source>
        <dbReference type="SAM" id="SignalP"/>
    </source>
</evidence>
<dbReference type="Pfam" id="PF01547">
    <property type="entry name" value="SBP_bac_1"/>
    <property type="match status" value="1"/>
</dbReference>
<dbReference type="OrthoDB" id="7918484at2"/>
<dbReference type="AlphaFoldDB" id="A0A1H8DZQ6"/>